<dbReference type="Pfam" id="PF01520">
    <property type="entry name" value="Amidase_3"/>
    <property type="match status" value="1"/>
</dbReference>
<feature type="transmembrane region" description="Helical" evidence="4">
    <location>
        <begin position="269"/>
        <end position="286"/>
    </location>
</feature>
<dbReference type="InterPro" id="IPR050695">
    <property type="entry name" value="N-acetylmuramoyl_amidase_3"/>
</dbReference>
<feature type="transmembrane region" description="Helical" evidence="4">
    <location>
        <begin position="6"/>
        <end position="23"/>
    </location>
</feature>
<name>A0A7K0FX88_9SPHI</name>
<evidence type="ECO:0000256" key="2">
    <source>
        <dbReference type="ARBA" id="ARBA00011901"/>
    </source>
</evidence>
<dbReference type="EC" id="3.5.1.28" evidence="2"/>
<dbReference type="PANTHER" id="PTHR30404">
    <property type="entry name" value="N-ACETYLMURAMOYL-L-ALANINE AMIDASE"/>
    <property type="match status" value="1"/>
</dbReference>
<protein>
    <recommendedName>
        <fullName evidence="2">N-acetylmuramoyl-L-alanine amidase</fullName>
        <ecNumber evidence="2">3.5.1.28</ecNumber>
    </recommendedName>
</protein>
<keyword evidence="7" id="KW-1185">Reference proteome</keyword>
<dbReference type="Proteomes" id="UP000487757">
    <property type="component" value="Unassembled WGS sequence"/>
</dbReference>
<dbReference type="GO" id="GO:0008745">
    <property type="term" value="F:N-acetylmuramoyl-L-alanine amidase activity"/>
    <property type="evidence" value="ECO:0007669"/>
    <property type="project" value="UniProtKB-EC"/>
</dbReference>
<feature type="transmembrane region" description="Helical" evidence="4">
    <location>
        <begin position="100"/>
        <end position="120"/>
    </location>
</feature>
<evidence type="ECO:0000313" key="7">
    <source>
        <dbReference type="Proteomes" id="UP000487757"/>
    </source>
</evidence>
<accession>A0A7K0FX88</accession>
<dbReference type="EMBL" id="WKKH01000010">
    <property type="protein sequence ID" value="MRX76135.1"/>
    <property type="molecule type" value="Genomic_DNA"/>
</dbReference>
<sequence length="516" mass="58215">MILIYLLKVSACTALFFVMYQLFLAKLTFFNLNRIYLLLMLLLSFTIPALTVERIHEVSVADRENNPEVVYSKETGFEKDAVEGRHSTNPGFSWMDTLTYIYAGVSVMFLLRWLWMFFYIKNQLRKYKVGQEDDALLVQSQSTIKNCSFFNTIVIDSALRPNERALVIKHERVHVQQLHAFDKALVNLATTVLWFNPAIYFWRNAVDHNHEFLADREISRIADKNTYASLLLSLAMPAKNYAINSFSKLPLKNRIMIMYKEPNSKLQKLSYFLTVPVVFICSVAFVNRKDVEINKAALAKNPTEITAIGTSGLAYSEYAINVNPNATSAFKAREMVLVVDAGHGGKDDAITALDGQKEKDLNLRAVKILKEEAAKRGIKVILTRSDDQFLSLRDRLPKQKATAFISIHHNASLDHQTASNGIEVYVSKLNSNIKVAENLGIGILNKLNGLKGIEVKDALKDANLLLLREAKVPAVLIELGNLSDENNLKFINEEKNIRKVSNLILDGFVQFSEGGC</sequence>
<dbReference type="SUPFAM" id="SSF53187">
    <property type="entry name" value="Zn-dependent exopeptidases"/>
    <property type="match status" value="1"/>
</dbReference>
<keyword evidence="4" id="KW-1133">Transmembrane helix</keyword>
<keyword evidence="3" id="KW-0378">Hydrolase</keyword>
<dbReference type="CDD" id="cd02696">
    <property type="entry name" value="MurNAc-LAA"/>
    <property type="match status" value="1"/>
</dbReference>
<dbReference type="RefSeq" id="WP_154280370.1">
    <property type="nucleotide sequence ID" value="NZ_JBHUJQ010000001.1"/>
</dbReference>
<dbReference type="Pfam" id="PF05569">
    <property type="entry name" value="Peptidase_M56"/>
    <property type="match status" value="1"/>
</dbReference>
<feature type="domain" description="MurNAc-LAA" evidence="5">
    <location>
        <begin position="393"/>
        <end position="509"/>
    </location>
</feature>
<evidence type="ECO:0000256" key="1">
    <source>
        <dbReference type="ARBA" id="ARBA00001561"/>
    </source>
</evidence>
<dbReference type="AlphaFoldDB" id="A0A7K0FX88"/>
<dbReference type="GO" id="GO:0030288">
    <property type="term" value="C:outer membrane-bounded periplasmic space"/>
    <property type="evidence" value="ECO:0007669"/>
    <property type="project" value="TreeGrafter"/>
</dbReference>
<gene>
    <name evidence="6" type="ORF">GJU39_08540</name>
</gene>
<comment type="catalytic activity">
    <reaction evidence="1">
        <text>Hydrolyzes the link between N-acetylmuramoyl residues and L-amino acid residues in certain cell-wall glycopeptides.</text>
        <dbReference type="EC" id="3.5.1.28"/>
    </reaction>
</comment>
<evidence type="ECO:0000256" key="3">
    <source>
        <dbReference type="ARBA" id="ARBA00022801"/>
    </source>
</evidence>
<evidence type="ECO:0000259" key="5">
    <source>
        <dbReference type="SMART" id="SM00646"/>
    </source>
</evidence>
<dbReference type="InterPro" id="IPR002508">
    <property type="entry name" value="MurNAc-LAA_cat"/>
</dbReference>
<feature type="transmembrane region" description="Helical" evidence="4">
    <location>
        <begin position="35"/>
        <end position="52"/>
    </location>
</feature>
<keyword evidence="4" id="KW-0472">Membrane</keyword>
<keyword evidence="4" id="KW-0812">Transmembrane</keyword>
<reference evidence="6 7" key="1">
    <citation type="submission" date="2019-11" db="EMBL/GenBank/DDBJ databases">
        <title>Pedobacter petrophilus genome.</title>
        <authorList>
            <person name="Feldbauer M.J."/>
            <person name="Newman J.D."/>
        </authorList>
    </citation>
    <scope>NUCLEOTIDE SEQUENCE [LARGE SCALE GENOMIC DNA]</scope>
    <source>
        <strain evidence="6 7">LMG 29686</strain>
    </source>
</reference>
<evidence type="ECO:0000313" key="6">
    <source>
        <dbReference type="EMBL" id="MRX76135.1"/>
    </source>
</evidence>
<proteinExistence type="predicted"/>
<dbReference type="GO" id="GO:0009253">
    <property type="term" value="P:peptidoglycan catabolic process"/>
    <property type="evidence" value="ECO:0007669"/>
    <property type="project" value="InterPro"/>
</dbReference>
<dbReference type="SMART" id="SM00646">
    <property type="entry name" value="Ami_3"/>
    <property type="match status" value="1"/>
</dbReference>
<evidence type="ECO:0000256" key="4">
    <source>
        <dbReference type="SAM" id="Phobius"/>
    </source>
</evidence>
<dbReference type="OrthoDB" id="649093at2"/>
<comment type="caution">
    <text evidence="6">The sequence shown here is derived from an EMBL/GenBank/DDBJ whole genome shotgun (WGS) entry which is preliminary data.</text>
</comment>
<dbReference type="InterPro" id="IPR008756">
    <property type="entry name" value="Peptidase_M56"/>
</dbReference>
<organism evidence="6 7">
    <name type="scientific">Pedobacter petrophilus</name>
    <dbReference type="NCBI Taxonomy" id="1908241"/>
    <lineage>
        <taxon>Bacteria</taxon>
        <taxon>Pseudomonadati</taxon>
        <taxon>Bacteroidota</taxon>
        <taxon>Sphingobacteriia</taxon>
        <taxon>Sphingobacteriales</taxon>
        <taxon>Sphingobacteriaceae</taxon>
        <taxon>Pedobacter</taxon>
    </lineage>
</organism>
<dbReference type="PANTHER" id="PTHR30404:SF0">
    <property type="entry name" value="N-ACETYLMURAMOYL-L-ALANINE AMIDASE AMIC"/>
    <property type="match status" value="1"/>
</dbReference>
<dbReference type="Gene3D" id="3.40.630.40">
    <property type="entry name" value="Zn-dependent exopeptidases"/>
    <property type="match status" value="1"/>
</dbReference>